<reference evidence="1" key="3">
    <citation type="submission" date="2015-04" db="UniProtKB">
        <authorList>
            <consortium name="EnsemblPlants"/>
        </authorList>
    </citation>
    <scope>IDENTIFICATION</scope>
</reference>
<reference evidence="2" key="2">
    <citation type="submission" date="2013-12" db="EMBL/GenBank/DDBJ databases">
        <authorList>
            <person name="Yu Y."/>
            <person name="Lee S."/>
            <person name="de Baynast K."/>
            <person name="Wissotski M."/>
            <person name="Liu L."/>
            <person name="Talag J."/>
            <person name="Goicoechea J."/>
            <person name="Angelova A."/>
            <person name="Jetty R."/>
            <person name="Kudrna D."/>
            <person name="Golser W."/>
            <person name="Rivera L."/>
            <person name="Zhang J."/>
            <person name="Wing R."/>
        </authorList>
    </citation>
    <scope>NUCLEOTIDE SEQUENCE</scope>
</reference>
<dbReference type="AlphaFoldDB" id="A0A0D9WQW7"/>
<organism evidence="1 2">
    <name type="scientific">Leersia perrieri</name>
    <dbReference type="NCBI Taxonomy" id="77586"/>
    <lineage>
        <taxon>Eukaryota</taxon>
        <taxon>Viridiplantae</taxon>
        <taxon>Streptophyta</taxon>
        <taxon>Embryophyta</taxon>
        <taxon>Tracheophyta</taxon>
        <taxon>Spermatophyta</taxon>
        <taxon>Magnoliopsida</taxon>
        <taxon>Liliopsida</taxon>
        <taxon>Poales</taxon>
        <taxon>Poaceae</taxon>
        <taxon>BOP clade</taxon>
        <taxon>Oryzoideae</taxon>
        <taxon>Oryzeae</taxon>
        <taxon>Oryzinae</taxon>
        <taxon>Leersia</taxon>
    </lineage>
</organism>
<reference evidence="1 2" key="1">
    <citation type="submission" date="2012-08" db="EMBL/GenBank/DDBJ databases">
        <title>Oryza genome evolution.</title>
        <authorList>
            <person name="Wing R.A."/>
        </authorList>
    </citation>
    <scope>NUCLEOTIDE SEQUENCE</scope>
</reference>
<dbReference type="Proteomes" id="UP000032180">
    <property type="component" value="Chromosome 6"/>
</dbReference>
<name>A0A0D9WQW7_9ORYZ</name>
<evidence type="ECO:0000313" key="1">
    <source>
        <dbReference type="EnsemblPlants" id="LPERR06G14220.1"/>
    </source>
</evidence>
<accession>A0A0D9WQW7</accession>
<keyword evidence="2" id="KW-1185">Reference proteome</keyword>
<dbReference type="HOGENOM" id="CLU_2007212_0_0_1"/>
<evidence type="ECO:0000313" key="2">
    <source>
        <dbReference type="Proteomes" id="UP000032180"/>
    </source>
</evidence>
<protein>
    <submittedName>
        <fullName evidence="1">Uncharacterized protein</fullName>
    </submittedName>
</protein>
<sequence>MENSLKGTQEFSLEASHDDYTQQLELLLKQLGIHNKPVHHGEQVICGFRKDWRMKIYIQGQEDEHQGHVLKSVHLRASKEAALQDASCEAFMRLCKIYSHEIAGTPFFLHPCVKVVTVSAIFER</sequence>
<dbReference type="EnsemblPlants" id="LPERR06G14220.1">
    <property type="protein sequence ID" value="LPERR06G14220.1"/>
    <property type="gene ID" value="LPERR06G14220"/>
</dbReference>
<dbReference type="Gramene" id="LPERR06G14220.1">
    <property type="protein sequence ID" value="LPERR06G14220.1"/>
    <property type="gene ID" value="LPERR06G14220"/>
</dbReference>
<proteinExistence type="predicted"/>
<dbReference type="STRING" id="77586.A0A0D9WQW7"/>